<feature type="transmembrane region" description="Helical" evidence="9">
    <location>
        <begin position="331"/>
        <end position="359"/>
    </location>
</feature>
<feature type="transmembrane region" description="Helical" evidence="9">
    <location>
        <begin position="124"/>
        <end position="145"/>
    </location>
</feature>
<keyword evidence="6 9" id="KW-0472">Membrane</keyword>
<comment type="caution">
    <text evidence="10">The sequence shown here is derived from an EMBL/GenBank/DDBJ whole genome shotgun (WGS) entry which is preliminary data.</text>
</comment>
<dbReference type="Proteomes" id="UP000248706">
    <property type="component" value="Unassembled WGS sequence"/>
</dbReference>
<feature type="transmembrane region" description="Helical" evidence="9">
    <location>
        <begin position="48"/>
        <end position="72"/>
    </location>
</feature>
<name>A0A328VFN1_9CHLR</name>
<evidence type="ECO:0000256" key="7">
    <source>
        <dbReference type="RuleBase" id="RU362091"/>
    </source>
</evidence>
<feature type="transmembrane region" description="Helical" evidence="9">
    <location>
        <begin position="6"/>
        <end position="27"/>
    </location>
</feature>
<comment type="subcellular location">
    <subcellularLocation>
        <location evidence="1">Membrane</location>
        <topology evidence="1">Multi-pass membrane protein</topology>
    </subcellularLocation>
</comment>
<evidence type="ECO:0000256" key="6">
    <source>
        <dbReference type="ARBA" id="ARBA00023136"/>
    </source>
</evidence>
<reference evidence="10 11" key="1">
    <citation type="submission" date="2016-08" db="EMBL/GenBank/DDBJ databases">
        <title>Analysis of Carbohydrate Active Enzymes in Thermogemmatispora T81 Reveals Carbohydrate Degradation Ability.</title>
        <authorList>
            <person name="Tomazini A."/>
            <person name="Lal S."/>
            <person name="Stott M."/>
            <person name="Henrissat B."/>
            <person name="Polikarpov I."/>
            <person name="Sparling R."/>
            <person name="Levin D.B."/>
        </authorList>
    </citation>
    <scope>NUCLEOTIDE SEQUENCE [LARGE SCALE GENOMIC DNA]</scope>
    <source>
        <strain evidence="10 11">T81</strain>
    </source>
</reference>
<dbReference type="NCBIfam" id="NF046076">
    <property type="entry name" value="monocarbox_MctP"/>
    <property type="match status" value="1"/>
</dbReference>
<dbReference type="Gene3D" id="1.20.1730.10">
    <property type="entry name" value="Sodium/glucose cotransporter"/>
    <property type="match status" value="1"/>
</dbReference>
<dbReference type="AlphaFoldDB" id="A0A328VFN1"/>
<keyword evidence="11" id="KW-1185">Reference proteome</keyword>
<evidence type="ECO:0000313" key="10">
    <source>
        <dbReference type="EMBL" id="RAQ95729.1"/>
    </source>
</evidence>
<evidence type="ECO:0000256" key="2">
    <source>
        <dbReference type="ARBA" id="ARBA00006434"/>
    </source>
</evidence>
<dbReference type="PANTHER" id="PTHR48086">
    <property type="entry name" value="SODIUM/PROLINE SYMPORTER-RELATED"/>
    <property type="match status" value="1"/>
</dbReference>
<protein>
    <submittedName>
        <fullName evidence="10">Sodium:solute symporter</fullName>
    </submittedName>
</protein>
<dbReference type="InterPro" id="IPR038377">
    <property type="entry name" value="Na/Glc_symporter_sf"/>
</dbReference>
<dbReference type="CDD" id="cd10322">
    <property type="entry name" value="SLC5sbd"/>
    <property type="match status" value="1"/>
</dbReference>
<evidence type="ECO:0000256" key="8">
    <source>
        <dbReference type="SAM" id="MobiDB-lite"/>
    </source>
</evidence>
<feature type="transmembrane region" description="Helical" evidence="9">
    <location>
        <begin position="78"/>
        <end position="96"/>
    </location>
</feature>
<feature type="region of interest" description="Disordered" evidence="8">
    <location>
        <begin position="500"/>
        <end position="528"/>
    </location>
</feature>
<dbReference type="PANTHER" id="PTHR48086:SF8">
    <property type="entry name" value="MONOCARBOXYLIC ACID PERMEASE"/>
    <property type="match status" value="1"/>
</dbReference>
<feature type="transmembrane region" description="Helical" evidence="9">
    <location>
        <begin position="434"/>
        <end position="452"/>
    </location>
</feature>
<evidence type="ECO:0000256" key="1">
    <source>
        <dbReference type="ARBA" id="ARBA00004141"/>
    </source>
</evidence>
<sequence length="528" mass="56977">MVNVVALSVFIVFFILVTVLGFVAARWRRGDLSLLNEWGLAGRRFGTVITWFLLGGDLYTAYTFVAVPGLMFNSGATGFFAVPYTIIAYPLVYLLMPRFWSVARKHGYITASDFVRDRFGSSTLALVVAFTGILATMPYIALQMFGIEVSIAQMGVPVEAALIIAFLILAAYTYTSGLRAPAMIALVKDLMIFTVMIAAIIVIPIKLGGFGNIFAAAHTKHLNAIAQGTTFRDLLTTPQAQMAYATLALGSALALFLYPHAMTGVLSSSSRQVVKRNAALLPLYSLMLGLLALLGYMAIAAGTGVTSQPAFHSYKANGAVPSLMSWAFPDWFAGFAFAAISIGALVPAAVMSIAAANLFTRNIYKEYFRPNCSDREESAVAKVVSLVVKFGALLFILLVPATNIINFQLLGGVWIIQTLPPVFLGLYTNWMHRWAMIIGWVGGMVTGTWMAVANNFASSVFTISLGNVKIAAYIAVYSLLVNLVLTLILTPVFRALGVPSGKDNTQPSDYEEEGLAALPKEPLMEELA</sequence>
<feature type="transmembrane region" description="Helical" evidence="9">
    <location>
        <begin position="472"/>
        <end position="493"/>
    </location>
</feature>
<evidence type="ECO:0000256" key="9">
    <source>
        <dbReference type="SAM" id="Phobius"/>
    </source>
</evidence>
<evidence type="ECO:0000313" key="11">
    <source>
        <dbReference type="Proteomes" id="UP000248706"/>
    </source>
</evidence>
<dbReference type="GO" id="GO:0005886">
    <property type="term" value="C:plasma membrane"/>
    <property type="evidence" value="ECO:0007669"/>
    <property type="project" value="TreeGrafter"/>
</dbReference>
<feature type="transmembrane region" description="Helical" evidence="9">
    <location>
        <begin position="379"/>
        <end position="399"/>
    </location>
</feature>
<dbReference type="InterPro" id="IPR050277">
    <property type="entry name" value="Sodium:Solute_Symporter"/>
</dbReference>
<feature type="transmembrane region" description="Helical" evidence="9">
    <location>
        <begin position="151"/>
        <end position="174"/>
    </location>
</feature>
<feature type="transmembrane region" description="Helical" evidence="9">
    <location>
        <begin position="279"/>
        <end position="299"/>
    </location>
</feature>
<dbReference type="PROSITE" id="PS50283">
    <property type="entry name" value="NA_SOLUT_SYMP_3"/>
    <property type="match status" value="1"/>
</dbReference>
<comment type="similarity">
    <text evidence="2 7">Belongs to the sodium:solute symporter (SSF) (TC 2.A.21) family.</text>
</comment>
<dbReference type="Pfam" id="PF00474">
    <property type="entry name" value="SSF"/>
    <property type="match status" value="1"/>
</dbReference>
<keyword evidence="4 9" id="KW-0812">Transmembrane</keyword>
<dbReference type="OrthoDB" id="9810181at2"/>
<evidence type="ECO:0000256" key="3">
    <source>
        <dbReference type="ARBA" id="ARBA00022448"/>
    </source>
</evidence>
<keyword evidence="5 9" id="KW-1133">Transmembrane helix</keyword>
<organism evidence="10 11">
    <name type="scientific">Thermogemmatispora tikiterensis</name>
    <dbReference type="NCBI Taxonomy" id="1825093"/>
    <lineage>
        <taxon>Bacteria</taxon>
        <taxon>Bacillati</taxon>
        <taxon>Chloroflexota</taxon>
        <taxon>Ktedonobacteria</taxon>
        <taxon>Thermogemmatisporales</taxon>
        <taxon>Thermogemmatisporaceae</taxon>
        <taxon>Thermogemmatispora</taxon>
    </lineage>
</organism>
<dbReference type="RefSeq" id="WP_112428713.1">
    <property type="nucleotide sequence ID" value="NZ_MCIF01000002.1"/>
</dbReference>
<proteinExistence type="inferred from homology"/>
<keyword evidence="3" id="KW-0813">Transport</keyword>
<gene>
    <name evidence="10" type="ORF">A4R35_09300</name>
</gene>
<feature type="transmembrane region" description="Helical" evidence="9">
    <location>
        <begin position="241"/>
        <end position="258"/>
    </location>
</feature>
<dbReference type="GO" id="GO:0022857">
    <property type="term" value="F:transmembrane transporter activity"/>
    <property type="evidence" value="ECO:0007669"/>
    <property type="project" value="InterPro"/>
</dbReference>
<evidence type="ECO:0000256" key="4">
    <source>
        <dbReference type="ARBA" id="ARBA00022692"/>
    </source>
</evidence>
<accession>A0A328VFN1</accession>
<feature type="transmembrane region" description="Helical" evidence="9">
    <location>
        <begin position="405"/>
        <end position="427"/>
    </location>
</feature>
<dbReference type="EMBL" id="MCIF01000002">
    <property type="protein sequence ID" value="RAQ95729.1"/>
    <property type="molecule type" value="Genomic_DNA"/>
</dbReference>
<evidence type="ECO:0000256" key="5">
    <source>
        <dbReference type="ARBA" id="ARBA00022989"/>
    </source>
</evidence>
<dbReference type="InterPro" id="IPR001734">
    <property type="entry name" value="Na/solute_symporter"/>
</dbReference>